<dbReference type="Pfam" id="PF00078">
    <property type="entry name" value="RVT_1"/>
    <property type="match status" value="1"/>
</dbReference>
<keyword evidence="2" id="KW-0548">Nucleotidyltransferase</keyword>
<sequence>MNQSLMATFTEEEIIEAIKGMGPTKASGPDGFQAVFYQRYWHIIGHETSKFCLDILNNGESLEDINKTQLVLIPKTANPLNLKNFRPISLCTVICKIIAKTVANHLQKVLDVCIDDSQSAFVPGRLITDNVLLAYEVLHSFKNRRSGRKGFMALKLDMSKAYDREEWPFLKGIMSKLGFVDSFIDLILKCISSVQYSIFLNGEEGPSFTPSKGLCQGDPLSPYLFLFCGEGLSALMRLAS</sequence>
<keyword evidence="3" id="KW-1185">Reference proteome</keyword>
<reference evidence="2" key="1">
    <citation type="submission" date="2019-08" db="EMBL/GenBank/DDBJ databases">
        <authorList>
            <person name="Liu F."/>
        </authorList>
    </citation>
    <scope>NUCLEOTIDE SEQUENCE [LARGE SCALE GENOMIC DNA]</scope>
    <source>
        <strain evidence="2">PA1801</strain>
        <tissue evidence="2">Leaf</tissue>
    </source>
</reference>
<dbReference type="InterPro" id="IPR000477">
    <property type="entry name" value="RT_dom"/>
</dbReference>
<comment type="caution">
    <text evidence="2">The sequence shown here is derived from an EMBL/GenBank/DDBJ whole genome shotgun (WGS) entry which is preliminary data.</text>
</comment>
<dbReference type="OrthoDB" id="1002360at2759"/>
<keyword evidence="2" id="KW-0808">Transferase</keyword>
<proteinExistence type="predicted"/>
<accession>A0A5B6VS93</accession>
<dbReference type="PANTHER" id="PTHR46890:SF48">
    <property type="entry name" value="RNA-DIRECTED DNA POLYMERASE"/>
    <property type="match status" value="1"/>
</dbReference>
<dbReference type="InterPro" id="IPR052343">
    <property type="entry name" value="Retrotransposon-Effector_Assoc"/>
</dbReference>
<keyword evidence="2" id="KW-0695">RNA-directed DNA polymerase</keyword>
<dbReference type="InterPro" id="IPR043502">
    <property type="entry name" value="DNA/RNA_pol_sf"/>
</dbReference>
<gene>
    <name evidence="2" type="ORF">EPI10_022424</name>
</gene>
<organism evidence="2 3">
    <name type="scientific">Gossypium australe</name>
    <dbReference type="NCBI Taxonomy" id="47621"/>
    <lineage>
        <taxon>Eukaryota</taxon>
        <taxon>Viridiplantae</taxon>
        <taxon>Streptophyta</taxon>
        <taxon>Embryophyta</taxon>
        <taxon>Tracheophyta</taxon>
        <taxon>Spermatophyta</taxon>
        <taxon>Magnoliopsida</taxon>
        <taxon>eudicotyledons</taxon>
        <taxon>Gunneridae</taxon>
        <taxon>Pentapetalae</taxon>
        <taxon>rosids</taxon>
        <taxon>malvids</taxon>
        <taxon>Malvales</taxon>
        <taxon>Malvaceae</taxon>
        <taxon>Malvoideae</taxon>
        <taxon>Gossypium</taxon>
    </lineage>
</organism>
<evidence type="ECO:0000313" key="3">
    <source>
        <dbReference type="Proteomes" id="UP000325315"/>
    </source>
</evidence>
<dbReference type="CDD" id="cd01650">
    <property type="entry name" value="RT_nLTR_like"/>
    <property type="match status" value="1"/>
</dbReference>
<protein>
    <submittedName>
        <fullName evidence="2">Reverse transcriptase</fullName>
    </submittedName>
</protein>
<dbReference type="AlphaFoldDB" id="A0A5B6VS93"/>
<evidence type="ECO:0000259" key="1">
    <source>
        <dbReference type="Pfam" id="PF00078"/>
    </source>
</evidence>
<dbReference type="Proteomes" id="UP000325315">
    <property type="component" value="Unassembled WGS sequence"/>
</dbReference>
<dbReference type="GO" id="GO:0003964">
    <property type="term" value="F:RNA-directed DNA polymerase activity"/>
    <property type="evidence" value="ECO:0007669"/>
    <property type="project" value="UniProtKB-KW"/>
</dbReference>
<dbReference type="PANTHER" id="PTHR46890">
    <property type="entry name" value="NON-LTR RETROLELEMENT REVERSE TRANSCRIPTASE-LIKE PROTEIN-RELATED"/>
    <property type="match status" value="1"/>
</dbReference>
<dbReference type="SUPFAM" id="SSF56672">
    <property type="entry name" value="DNA/RNA polymerases"/>
    <property type="match status" value="1"/>
</dbReference>
<evidence type="ECO:0000313" key="2">
    <source>
        <dbReference type="EMBL" id="KAA3471908.1"/>
    </source>
</evidence>
<name>A0A5B6VS93_9ROSI</name>
<dbReference type="EMBL" id="SMMG02000005">
    <property type="protein sequence ID" value="KAA3471908.1"/>
    <property type="molecule type" value="Genomic_DNA"/>
</dbReference>
<feature type="domain" description="Reverse transcriptase" evidence="1">
    <location>
        <begin position="73"/>
        <end position="234"/>
    </location>
</feature>